<dbReference type="InterPro" id="IPR006665">
    <property type="entry name" value="OmpA-like"/>
</dbReference>
<reference evidence="2" key="1">
    <citation type="submission" date="2022-10" db="EMBL/GenBank/DDBJ databases">
        <title>Characterization and whole genome sequencing of a new Roseateles species, isolated from fresh water.</title>
        <authorList>
            <person name="Guliayeva D.Y."/>
            <person name="Akhremchuk A.E."/>
            <person name="Sikolenko M.A."/>
            <person name="Valentovich L.N."/>
            <person name="Sidarenka A.V."/>
        </authorList>
    </citation>
    <scope>NUCLEOTIDE SEQUENCE</scope>
    <source>
        <strain evidence="2">BIM B-1768</strain>
    </source>
</reference>
<dbReference type="SUPFAM" id="SSF103088">
    <property type="entry name" value="OmpA-like"/>
    <property type="match status" value="1"/>
</dbReference>
<dbReference type="EMBL" id="CP104562">
    <property type="protein sequence ID" value="UXH76074.1"/>
    <property type="molecule type" value="Genomic_DNA"/>
</dbReference>
<dbReference type="Gene3D" id="3.30.1330.60">
    <property type="entry name" value="OmpA-like domain"/>
    <property type="match status" value="1"/>
</dbReference>
<accession>A0ABY6AUN0</accession>
<evidence type="ECO:0000259" key="1">
    <source>
        <dbReference type="Pfam" id="PF00691"/>
    </source>
</evidence>
<evidence type="ECO:0000313" key="2">
    <source>
        <dbReference type="EMBL" id="UXH76074.1"/>
    </source>
</evidence>
<keyword evidence="3" id="KW-1185">Reference proteome</keyword>
<proteinExistence type="predicted"/>
<name>A0ABY6AUN0_9BURK</name>
<feature type="domain" description="OmpA-like" evidence="1">
    <location>
        <begin position="211"/>
        <end position="272"/>
    </location>
</feature>
<dbReference type="InterPro" id="IPR036737">
    <property type="entry name" value="OmpA-like_sf"/>
</dbReference>
<gene>
    <name evidence="2" type="ORF">N4261_13420</name>
</gene>
<dbReference type="RefSeq" id="WP_261755805.1">
    <property type="nucleotide sequence ID" value="NZ_CP104562.2"/>
</dbReference>
<dbReference type="Proteomes" id="UP001064933">
    <property type="component" value="Chromosome"/>
</dbReference>
<sequence>MSASLRASASRAGLYIGPTYKFSAAAAERQISLDRLCRQFALREIDEETWAKAQTDFALASTEDLQLENHDTLKKLTQNLEELARHSARLAELLGASAQATLEPDELLARAKNATNEDYAALRDDLGSLSTTFSDGLSSSNKRILAAVQGTSHLQQQLQAEVLQLRVLVKDLAPKPSSLSWKRIANLTVKFSREKPISLDGAAIGVLRRDLSRFSERDDYKIELDGYADATGGPLANLGISWARANEVQKFLAQDLKLDPSNIKVRAGGERSSGSPVNDRVVEVTVYGRLRSPVNDP</sequence>
<evidence type="ECO:0000313" key="3">
    <source>
        <dbReference type="Proteomes" id="UP001064933"/>
    </source>
</evidence>
<dbReference type="Pfam" id="PF00691">
    <property type="entry name" value="OmpA"/>
    <property type="match status" value="1"/>
</dbReference>
<protein>
    <submittedName>
        <fullName evidence="2">OmpA family protein</fullName>
    </submittedName>
</protein>
<organism evidence="2 3">
    <name type="scientific">Roseateles amylovorans</name>
    <dbReference type="NCBI Taxonomy" id="2978473"/>
    <lineage>
        <taxon>Bacteria</taxon>
        <taxon>Pseudomonadati</taxon>
        <taxon>Pseudomonadota</taxon>
        <taxon>Betaproteobacteria</taxon>
        <taxon>Burkholderiales</taxon>
        <taxon>Sphaerotilaceae</taxon>
        <taxon>Roseateles</taxon>
    </lineage>
</organism>